<feature type="compositionally biased region" description="Low complexity" evidence="1">
    <location>
        <begin position="12"/>
        <end position="36"/>
    </location>
</feature>
<evidence type="ECO:0000313" key="3">
    <source>
        <dbReference type="Proteomes" id="UP000218811"/>
    </source>
</evidence>
<gene>
    <name evidence="2" type="ORF">WOLCODRAFT_149100</name>
</gene>
<sequence length="420" mass="45047">MGSAATPRGPGRRSVTSNASSRSASAAAVSTARASAHVPTRMTVLVPGSHCAVRQLTKSQELRKPALHAGSGGVYRLSGLPAWTHFPFEPTTLLERPAEPAINEHTRIGGMGSGAMCRCQNGSPAESGCGSRFRARRSRSGLIKPVSVQSPIPIIEDPKWRADAGKQDARAATQLATRKRAQGASASRPCTSGALASPPVACVVTVLVTRLRSASVGPRRSRKSRTRTARSHALNGKKNGHSAGPSICLAPKRMCGDRRARAMDAVMTCLWSAPSGADGPDEQAHRGDEQAHRGGAQASERVALSARGATRPRSEMRVCERGLTAAHSMPAASYLLPRCVCDAAVPWLRRMPFRGMLPTTGRTRRFLIGNALLCAHRRARRTMKGEIWRGTVQRTVPAQRVPKRRIELTPKEQFIRKALA</sequence>
<accession>A0A2H3J7C8</accession>
<feature type="region of interest" description="Disordered" evidence="1">
    <location>
        <begin position="1"/>
        <end position="37"/>
    </location>
</feature>
<feature type="region of interest" description="Disordered" evidence="1">
    <location>
        <begin position="213"/>
        <end position="245"/>
    </location>
</feature>
<feature type="compositionally biased region" description="Basic and acidic residues" evidence="1">
    <location>
        <begin position="282"/>
        <end position="292"/>
    </location>
</feature>
<dbReference type="EMBL" id="KB467942">
    <property type="protein sequence ID" value="PCH38150.1"/>
    <property type="molecule type" value="Genomic_DNA"/>
</dbReference>
<feature type="region of interest" description="Disordered" evidence="1">
    <location>
        <begin position="274"/>
        <end position="299"/>
    </location>
</feature>
<dbReference type="AlphaFoldDB" id="A0A2H3J7C8"/>
<dbReference type="Proteomes" id="UP000218811">
    <property type="component" value="Unassembled WGS sequence"/>
</dbReference>
<evidence type="ECO:0000256" key="1">
    <source>
        <dbReference type="SAM" id="MobiDB-lite"/>
    </source>
</evidence>
<organism evidence="2 3">
    <name type="scientific">Wolfiporia cocos (strain MD-104)</name>
    <name type="common">Brown rot fungus</name>
    <dbReference type="NCBI Taxonomy" id="742152"/>
    <lineage>
        <taxon>Eukaryota</taxon>
        <taxon>Fungi</taxon>
        <taxon>Dikarya</taxon>
        <taxon>Basidiomycota</taxon>
        <taxon>Agaricomycotina</taxon>
        <taxon>Agaricomycetes</taxon>
        <taxon>Polyporales</taxon>
        <taxon>Phaeolaceae</taxon>
        <taxon>Wolfiporia</taxon>
    </lineage>
</organism>
<proteinExistence type="predicted"/>
<evidence type="ECO:0000313" key="2">
    <source>
        <dbReference type="EMBL" id="PCH38150.1"/>
    </source>
</evidence>
<protein>
    <submittedName>
        <fullName evidence="2">Uncharacterized protein</fullName>
    </submittedName>
</protein>
<feature type="region of interest" description="Disordered" evidence="1">
    <location>
        <begin position="170"/>
        <end position="192"/>
    </location>
</feature>
<keyword evidence="3" id="KW-1185">Reference proteome</keyword>
<name>A0A2H3J7C8_WOLCO</name>
<feature type="compositionally biased region" description="Basic residues" evidence="1">
    <location>
        <begin position="219"/>
        <end position="230"/>
    </location>
</feature>
<reference evidence="2 3" key="1">
    <citation type="journal article" date="2012" name="Science">
        <title>The Paleozoic origin of enzymatic lignin decomposition reconstructed from 31 fungal genomes.</title>
        <authorList>
            <person name="Floudas D."/>
            <person name="Binder M."/>
            <person name="Riley R."/>
            <person name="Barry K."/>
            <person name="Blanchette R.A."/>
            <person name="Henrissat B."/>
            <person name="Martinez A.T."/>
            <person name="Otillar R."/>
            <person name="Spatafora J.W."/>
            <person name="Yadav J.S."/>
            <person name="Aerts A."/>
            <person name="Benoit I."/>
            <person name="Boyd A."/>
            <person name="Carlson A."/>
            <person name="Copeland A."/>
            <person name="Coutinho P.M."/>
            <person name="de Vries R.P."/>
            <person name="Ferreira P."/>
            <person name="Findley K."/>
            <person name="Foster B."/>
            <person name="Gaskell J."/>
            <person name="Glotzer D."/>
            <person name="Gorecki P."/>
            <person name="Heitman J."/>
            <person name="Hesse C."/>
            <person name="Hori C."/>
            <person name="Igarashi K."/>
            <person name="Jurgens J.A."/>
            <person name="Kallen N."/>
            <person name="Kersten P."/>
            <person name="Kohler A."/>
            <person name="Kuees U."/>
            <person name="Kumar T.K.A."/>
            <person name="Kuo A."/>
            <person name="LaButti K."/>
            <person name="Larrondo L.F."/>
            <person name="Lindquist E."/>
            <person name="Ling A."/>
            <person name="Lombard V."/>
            <person name="Lucas S."/>
            <person name="Lundell T."/>
            <person name="Martin R."/>
            <person name="McLaughlin D.J."/>
            <person name="Morgenstern I."/>
            <person name="Morin E."/>
            <person name="Murat C."/>
            <person name="Nagy L.G."/>
            <person name="Nolan M."/>
            <person name="Ohm R.A."/>
            <person name="Patyshakuliyeva A."/>
            <person name="Rokas A."/>
            <person name="Ruiz-Duenas F.J."/>
            <person name="Sabat G."/>
            <person name="Salamov A."/>
            <person name="Samejima M."/>
            <person name="Schmutz J."/>
            <person name="Slot J.C."/>
            <person name="St John F."/>
            <person name="Stenlid J."/>
            <person name="Sun H."/>
            <person name="Sun S."/>
            <person name="Syed K."/>
            <person name="Tsang A."/>
            <person name="Wiebenga A."/>
            <person name="Young D."/>
            <person name="Pisabarro A."/>
            <person name="Eastwood D.C."/>
            <person name="Martin F."/>
            <person name="Cullen D."/>
            <person name="Grigoriev I.V."/>
            <person name="Hibbett D.S."/>
        </authorList>
    </citation>
    <scope>NUCLEOTIDE SEQUENCE [LARGE SCALE GENOMIC DNA]</scope>
    <source>
        <strain evidence="2 3">MD-104</strain>
    </source>
</reference>